<keyword evidence="4" id="KW-0521">NADP</keyword>
<evidence type="ECO:0000256" key="2">
    <source>
        <dbReference type="ARBA" id="ARBA00022630"/>
    </source>
</evidence>
<dbReference type="InterPro" id="IPR020946">
    <property type="entry name" value="Flavin_mOase-like"/>
</dbReference>
<comment type="caution">
    <text evidence="7">The sequence shown here is derived from an EMBL/GenBank/DDBJ whole genome shotgun (WGS) entry which is preliminary data.</text>
</comment>
<evidence type="ECO:0000256" key="6">
    <source>
        <dbReference type="RuleBase" id="RU361177"/>
    </source>
</evidence>
<evidence type="ECO:0000313" key="8">
    <source>
        <dbReference type="Proteomes" id="UP000283509"/>
    </source>
</evidence>
<proteinExistence type="inferred from homology"/>
<dbReference type="EMBL" id="QCYY01003722">
    <property type="protein sequence ID" value="ROT62338.1"/>
    <property type="molecule type" value="Genomic_DNA"/>
</dbReference>
<dbReference type="InterPro" id="IPR036188">
    <property type="entry name" value="FAD/NAD-bd_sf"/>
</dbReference>
<name>A0A3R7NN17_PENVA</name>
<evidence type="ECO:0000313" key="7">
    <source>
        <dbReference type="EMBL" id="ROT62338.1"/>
    </source>
</evidence>
<dbReference type="InterPro" id="IPR000960">
    <property type="entry name" value="Flavin_mOase"/>
</dbReference>
<reference evidence="7 8" key="2">
    <citation type="submission" date="2019-01" db="EMBL/GenBank/DDBJ databases">
        <title>The decoding of complex shrimp genome reveals the adaptation for benthos swimmer, frequently molting mechanism and breeding impact on genome.</title>
        <authorList>
            <person name="Sun Y."/>
            <person name="Gao Y."/>
            <person name="Yu Y."/>
        </authorList>
    </citation>
    <scope>NUCLEOTIDE SEQUENCE [LARGE SCALE GENOMIC DNA]</scope>
    <source>
        <tissue evidence="7">Muscle</tissue>
    </source>
</reference>
<dbReference type="AlphaFoldDB" id="A0A3R7NN17"/>
<dbReference type="InterPro" id="IPR050346">
    <property type="entry name" value="FMO-like"/>
</dbReference>
<dbReference type="PRINTS" id="PR00370">
    <property type="entry name" value="FMOXYGENASE"/>
</dbReference>
<dbReference type="STRING" id="6689.A0A3R7NN17"/>
<keyword evidence="3 6" id="KW-0274">FAD</keyword>
<dbReference type="Gene3D" id="3.50.50.60">
    <property type="entry name" value="FAD/NAD(P)-binding domain"/>
    <property type="match status" value="1"/>
</dbReference>
<dbReference type="GO" id="GO:0004499">
    <property type="term" value="F:N,N-dimethylaniline monooxygenase activity"/>
    <property type="evidence" value="ECO:0007669"/>
    <property type="project" value="InterPro"/>
</dbReference>
<organism evidence="7 8">
    <name type="scientific">Penaeus vannamei</name>
    <name type="common">Whiteleg shrimp</name>
    <name type="synonym">Litopenaeus vannamei</name>
    <dbReference type="NCBI Taxonomy" id="6689"/>
    <lineage>
        <taxon>Eukaryota</taxon>
        <taxon>Metazoa</taxon>
        <taxon>Ecdysozoa</taxon>
        <taxon>Arthropoda</taxon>
        <taxon>Crustacea</taxon>
        <taxon>Multicrustacea</taxon>
        <taxon>Malacostraca</taxon>
        <taxon>Eumalacostraca</taxon>
        <taxon>Eucarida</taxon>
        <taxon>Decapoda</taxon>
        <taxon>Dendrobranchiata</taxon>
        <taxon>Penaeoidea</taxon>
        <taxon>Penaeidae</taxon>
        <taxon>Penaeus</taxon>
    </lineage>
</organism>
<evidence type="ECO:0000256" key="3">
    <source>
        <dbReference type="ARBA" id="ARBA00022827"/>
    </source>
</evidence>
<keyword evidence="8" id="KW-1185">Reference proteome</keyword>
<keyword evidence="6 7" id="KW-0503">Monooxygenase</keyword>
<dbReference type="Proteomes" id="UP000283509">
    <property type="component" value="Unassembled WGS sequence"/>
</dbReference>
<evidence type="ECO:0000256" key="5">
    <source>
        <dbReference type="ARBA" id="ARBA00023002"/>
    </source>
</evidence>
<protein>
    <recommendedName>
        <fullName evidence="6">Flavin-containing monooxygenase</fullName>
        <ecNumber evidence="6">1.-.-.-</ecNumber>
    </recommendedName>
</protein>
<dbReference type="EC" id="1.-.-.-" evidence="6"/>
<dbReference type="PANTHER" id="PTHR23023">
    <property type="entry name" value="DIMETHYLANILINE MONOOXYGENASE"/>
    <property type="match status" value="1"/>
</dbReference>
<keyword evidence="2 6" id="KW-0285">Flavoprotein</keyword>
<comment type="cofactor">
    <cofactor evidence="6">
        <name>FAD</name>
        <dbReference type="ChEBI" id="CHEBI:57692"/>
    </cofactor>
</comment>
<sequence length="231" mass="25233">MKVVGVIGAGASGLCATRHILASEELTPIVWEQSSQIGGTWRVSKDVGTDSRGFPVHSSMYESLRTDLPKLIMKFPDFEFPSTVESFAHHTAVLKYLEDYADHFKLHPYIKLGHHVENVAVVESDEGPPSWAVTVKDLSTGVVSTVTCDALLICNGHFSTPQKPHIEGIEDFKGQQIHSHDYREPSPYTDSKVIILGAGASGLDILMEVSTVAKEFPSLLSSLQMSNKVQA</sequence>
<evidence type="ECO:0000256" key="4">
    <source>
        <dbReference type="ARBA" id="ARBA00022857"/>
    </source>
</evidence>
<dbReference type="GO" id="GO:0050661">
    <property type="term" value="F:NADP binding"/>
    <property type="evidence" value="ECO:0007669"/>
    <property type="project" value="InterPro"/>
</dbReference>
<keyword evidence="5 6" id="KW-0560">Oxidoreductase</keyword>
<dbReference type="OrthoDB" id="66881at2759"/>
<evidence type="ECO:0000256" key="1">
    <source>
        <dbReference type="ARBA" id="ARBA00009183"/>
    </source>
</evidence>
<gene>
    <name evidence="7" type="ORF">C7M84_019805</name>
</gene>
<reference evidence="7 8" key="1">
    <citation type="submission" date="2018-04" db="EMBL/GenBank/DDBJ databases">
        <authorList>
            <person name="Zhang X."/>
            <person name="Yuan J."/>
            <person name="Li F."/>
            <person name="Xiang J."/>
        </authorList>
    </citation>
    <scope>NUCLEOTIDE SEQUENCE [LARGE SCALE GENOMIC DNA]</scope>
    <source>
        <tissue evidence="7">Muscle</tissue>
    </source>
</reference>
<dbReference type="Pfam" id="PF00743">
    <property type="entry name" value="FMO-like"/>
    <property type="match status" value="1"/>
</dbReference>
<accession>A0A3R7NN17</accession>
<comment type="similarity">
    <text evidence="1 6">Belongs to the FMO family.</text>
</comment>
<dbReference type="SUPFAM" id="SSF51905">
    <property type="entry name" value="FAD/NAD(P)-binding domain"/>
    <property type="match status" value="1"/>
</dbReference>
<dbReference type="GO" id="GO:0050660">
    <property type="term" value="F:flavin adenine dinucleotide binding"/>
    <property type="evidence" value="ECO:0007669"/>
    <property type="project" value="InterPro"/>
</dbReference>